<gene>
    <name evidence="2" type="ORF">TRFO_35338</name>
</gene>
<sequence length="240" mass="27454">MTKEISNELIEKYNQIHEEKLQYILSSLSSEQDSTWTFQKSVKNMDLFFRSAKDSSIVETKTIVSLSVPKEAMIDVMTYGKVFTLETTPQGPIPPQEIFALHESHDDKDSIIYFMAMEAPAILVAPREFLLYRRTYRIDGKTIFMQMSIENEDLKPQRKDFVRGTIFGQAFVIEDDKNCDKQENGEYKKAKMTVFSHVNPGGRLPSFAINFSVKNQIDGLETITSAAVDHYNKSITPKSI</sequence>
<dbReference type="CDD" id="cd00177">
    <property type="entry name" value="START"/>
    <property type="match status" value="1"/>
</dbReference>
<dbReference type="GeneID" id="94844897"/>
<dbReference type="EMBL" id="MLAK01001065">
    <property type="protein sequence ID" value="OHS98274.1"/>
    <property type="molecule type" value="Genomic_DNA"/>
</dbReference>
<dbReference type="OrthoDB" id="1295045at2759"/>
<name>A0A1J4JGK0_9EUKA</name>
<keyword evidence="3" id="KW-1185">Reference proteome</keyword>
<dbReference type="InterPro" id="IPR023393">
    <property type="entry name" value="START-like_dom_sf"/>
</dbReference>
<evidence type="ECO:0000313" key="3">
    <source>
        <dbReference type="Proteomes" id="UP000179807"/>
    </source>
</evidence>
<dbReference type="PANTHER" id="PTHR19308:SF56">
    <property type="entry name" value="START DOMAIN-CONTAINING PROTEIN"/>
    <property type="match status" value="1"/>
</dbReference>
<protein>
    <recommendedName>
        <fullName evidence="1">START domain-containing protein</fullName>
    </recommendedName>
</protein>
<comment type="caution">
    <text evidence="2">The sequence shown here is derived from an EMBL/GenBank/DDBJ whole genome shotgun (WGS) entry which is preliminary data.</text>
</comment>
<dbReference type="Pfam" id="PF01852">
    <property type="entry name" value="START"/>
    <property type="match status" value="1"/>
</dbReference>
<dbReference type="Proteomes" id="UP000179807">
    <property type="component" value="Unassembled WGS sequence"/>
</dbReference>
<dbReference type="InterPro" id="IPR002913">
    <property type="entry name" value="START_lipid-bd_dom"/>
</dbReference>
<dbReference type="GO" id="GO:0005737">
    <property type="term" value="C:cytoplasm"/>
    <property type="evidence" value="ECO:0007669"/>
    <property type="project" value="UniProtKB-ARBA"/>
</dbReference>
<dbReference type="RefSeq" id="XP_068351411.1">
    <property type="nucleotide sequence ID" value="XM_068510193.1"/>
</dbReference>
<dbReference type="GO" id="GO:0008289">
    <property type="term" value="F:lipid binding"/>
    <property type="evidence" value="ECO:0007669"/>
    <property type="project" value="InterPro"/>
</dbReference>
<proteinExistence type="predicted"/>
<organism evidence="2 3">
    <name type="scientific">Tritrichomonas foetus</name>
    <dbReference type="NCBI Taxonomy" id="1144522"/>
    <lineage>
        <taxon>Eukaryota</taxon>
        <taxon>Metamonada</taxon>
        <taxon>Parabasalia</taxon>
        <taxon>Tritrichomonadida</taxon>
        <taxon>Tritrichomonadidae</taxon>
        <taxon>Tritrichomonas</taxon>
    </lineage>
</organism>
<dbReference type="Gene3D" id="3.30.530.20">
    <property type="match status" value="1"/>
</dbReference>
<dbReference type="PANTHER" id="PTHR19308">
    <property type="entry name" value="PHOSPHATIDYLCHOLINE TRANSFER PROTEIN"/>
    <property type="match status" value="1"/>
</dbReference>
<dbReference type="AlphaFoldDB" id="A0A1J4JGK0"/>
<reference evidence="2" key="1">
    <citation type="submission" date="2016-10" db="EMBL/GenBank/DDBJ databases">
        <authorList>
            <person name="Benchimol M."/>
            <person name="Almeida L.G."/>
            <person name="Vasconcelos A.T."/>
            <person name="Perreira-Neves A."/>
            <person name="Rosa I.A."/>
            <person name="Tasca T."/>
            <person name="Bogo M.R."/>
            <person name="de Souza W."/>
        </authorList>
    </citation>
    <scope>NUCLEOTIDE SEQUENCE [LARGE SCALE GENOMIC DNA]</scope>
    <source>
        <strain evidence="2">K</strain>
    </source>
</reference>
<dbReference type="VEuPathDB" id="TrichDB:TRFO_35338"/>
<dbReference type="PROSITE" id="PS50848">
    <property type="entry name" value="START"/>
    <property type="match status" value="1"/>
</dbReference>
<evidence type="ECO:0000259" key="1">
    <source>
        <dbReference type="PROSITE" id="PS50848"/>
    </source>
</evidence>
<accession>A0A1J4JGK0</accession>
<dbReference type="InterPro" id="IPR051213">
    <property type="entry name" value="START_lipid_transfer"/>
</dbReference>
<feature type="domain" description="START" evidence="1">
    <location>
        <begin position="1"/>
        <end position="210"/>
    </location>
</feature>
<evidence type="ECO:0000313" key="2">
    <source>
        <dbReference type="EMBL" id="OHS98274.1"/>
    </source>
</evidence>
<dbReference type="SUPFAM" id="SSF55961">
    <property type="entry name" value="Bet v1-like"/>
    <property type="match status" value="1"/>
</dbReference>